<dbReference type="InterPro" id="IPR049468">
    <property type="entry name" value="Restrct_endonuc-II-like_dom"/>
</dbReference>
<evidence type="ECO:0000259" key="2">
    <source>
        <dbReference type="SMART" id="SM00952"/>
    </source>
</evidence>
<protein>
    <submittedName>
        <fullName evidence="3">DUF4011 domain-containing protein</fullName>
    </submittedName>
</protein>
<dbReference type="EMBL" id="CP074694">
    <property type="protein sequence ID" value="QVL31626.1"/>
    <property type="molecule type" value="Genomic_DNA"/>
</dbReference>
<dbReference type="InterPro" id="IPR041677">
    <property type="entry name" value="DNA2/NAM7_AAA_11"/>
</dbReference>
<dbReference type="CDD" id="cd18808">
    <property type="entry name" value="SF1_C_Upf1"/>
    <property type="match status" value="1"/>
</dbReference>
<accession>A0A8E6B5Q4</accession>
<dbReference type="Pfam" id="PF13195">
    <property type="entry name" value="DUF4011"/>
    <property type="match status" value="1"/>
</dbReference>
<dbReference type="PANTHER" id="PTHR10887:SF530">
    <property type="entry name" value="SUPERFAMILY I DNA HELICASES"/>
    <property type="match status" value="1"/>
</dbReference>
<dbReference type="InterPro" id="IPR047187">
    <property type="entry name" value="SF1_C_Upf1"/>
</dbReference>
<dbReference type="Pfam" id="PF13087">
    <property type="entry name" value="AAA_12"/>
    <property type="match status" value="1"/>
</dbReference>
<feature type="compositionally biased region" description="Acidic residues" evidence="1">
    <location>
        <begin position="69"/>
        <end position="85"/>
    </location>
</feature>
<name>A0A8E6B5Q4_9BACT</name>
<evidence type="ECO:0000256" key="1">
    <source>
        <dbReference type="SAM" id="MobiDB-lite"/>
    </source>
</evidence>
<dbReference type="InterPro" id="IPR013584">
    <property type="entry name" value="RAP"/>
</dbReference>
<dbReference type="FunFam" id="3.40.960.10:FF:000002">
    <property type="entry name" value="DNA helicase related protein"/>
    <property type="match status" value="1"/>
</dbReference>
<keyword evidence="4" id="KW-1185">Reference proteome</keyword>
<dbReference type="RefSeq" id="WP_213495708.1">
    <property type="nucleotide sequence ID" value="NZ_CP074694.1"/>
</dbReference>
<reference evidence="3" key="1">
    <citation type="submission" date="2021-05" db="EMBL/GenBank/DDBJ databases">
        <title>Complete genome sequence of the cellulolytic planctomycete Telmatocola sphagniphila SP2T and characterization of the first cellulase from planctomycetes.</title>
        <authorList>
            <person name="Rakitin A.L."/>
            <person name="Beletsky A.V."/>
            <person name="Naumoff D.G."/>
            <person name="Kulichevskaya I.S."/>
            <person name="Mardanov A.V."/>
            <person name="Ravin N.V."/>
            <person name="Dedysh S.N."/>
        </authorList>
    </citation>
    <scope>NUCLEOTIDE SEQUENCE</scope>
    <source>
        <strain evidence="3">SP2T</strain>
    </source>
</reference>
<dbReference type="SUPFAM" id="SSF52540">
    <property type="entry name" value="P-loop containing nucleoside triphosphate hydrolases"/>
    <property type="match status" value="2"/>
</dbReference>
<dbReference type="InterPro" id="IPR045055">
    <property type="entry name" value="DNA2/NAM7-like"/>
</dbReference>
<dbReference type="InterPro" id="IPR041679">
    <property type="entry name" value="DNA2/NAM7-like_C"/>
</dbReference>
<feature type="region of interest" description="Disordered" evidence="1">
    <location>
        <begin position="69"/>
        <end position="93"/>
    </location>
</feature>
<dbReference type="Gene3D" id="3.40.960.10">
    <property type="entry name" value="VSR Endonuclease"/>
    <property type="match status" value="1"/>
</dbReference>
<dbReference type="GO" id="GO:0004386">
    <property type="term" value="F:helicase activity"/>
    <property type="evidence" value="ECO:0007669"/>
    <property type="project" value="InterPro"/>
</dbReference>
<dbReference type="InterPro" id="IPR027417">
    <property type="entry name" value="P-loop_NTPase"/>
</dbReference>
<dbReference type="SMART" id="SM00952">
    <property type="entry name" value="RAP"/>
    <property type="match status" value="1"/>
</dbReference>
<dbReference type="Proteomes" id="UP000676194">
    <property type="component" value="Chromosome"/>
</dbReference>
<dbReference type="Pfam" id="PF13086">
    <property type="entry name" value="AAA_11"/>
    <property type="match status" value="1"/>
</dbReference>
<organism evidence="3 4">
    <name type="scientific">Telmatocola sphagniphila</name>
    <dbReference type="NCBI Taxonomy" id="1123043"/>
    <lineage>
        <taxon>Bacteria</taxon>
        <taxon>Pseudomonadati</taxon>
        <taxon>Planctomycetota</taxon>
        <taxon>Planctomycetia</taxon>
        <taxon>Gemmatales</taxon>
        <taxon>Gemmataceae</taxon>
    </lineage>
</organism>
<dbReference type="KEGG" id="tsph:KIH39_22710"/>
<proteinExistence type="predicted"/>
<dbReference type="Gene3D" id="3.40.50.300">
    <property type="entry name" value="P-loop containing nucleotide triphosphate hydrolases"/>
    <property type="match status" value="3"/>
</dbReference>
<evidence type="ECO:0000313" key="4">
    <source>
        <dbReference type="Proteomes" id="UP000676194"/>
    </source>
</evidence>
<sequence length="1701" mass="193965">MTLDIEARIEEWMKLLLDTSARNKLISTKFGPRAALELLRPDAKQVWKSMLEGEAGISFAWKRDLLNDEQNDEGETDSELEGDDAERERHTDSEATIQLCLSSPKLRDEALSKLTDKRLDSRLKRLSLNAKVSLDERGVNTLYLAIGFLHWYEAENASSDHLAPLLLIPVHLSQENLIGNWRIAPLDEGAERNECLAERFRNDFKIQLPELAEESDDSEPLDSYIEFISSVQKILSKLPDRRWEIREDMIALGHFDSRKLPMWKDLQKNMKRIAAHRLCRLIAGDTDVLAHDPGIRPLEPEELDAQVPVSELLHILPADSSQHAAIEAVKKGIDLVLDGPPGTGKSQTIANIIADRIGAGKTVLFVSEKAAALQVVESRLREAGLGDFCLSLHDPSKTSRTSVCEEFKKGLALRPAAYDDPSVRQKKQQETREHLNRYVHALHEKREPLGLSFYEVYGKRARFTQIASQSRLIIPDAGAWDRHRLESVREALTQLHDARSVFADPERHPWQGCLPERLTEVLRDDMQHNLERLSHGLTEAERIAKEWSSMDWLPTRPNWNDFHVGINEAGRALDVPILHREWLSTDPQKALRAVQQMPAKTSTHRAAVKMLPEFDIETVCEDSEMPRAPDRSIPLKKPYFESIRSRLIEVQRVLERMLRMKSKSSLVRQTLEALTAIVPLPWETTPVTDLPDLLARLRAVVAVCPLPATWSKHEDRSERQILLARGKDALEKAETIRAGLLKEISLQAFSFEKAGLVEKAYPYRSRLRKLGFGWSSLKREWRTLYSTEFPKHAEFRNHVEQLDSFRRHHILVKELVATCPEFPGSELSARRWQTECDRLGAVVAFADGDNSLPLQPIFFEAEIEKPTLISLIDRASESVVGLISECAELDIILTLKQLATGGKITGRIQEMDELVAPVEMQLKNEILCLDRCVRWLRTDADVPFDVLSERMPTLQRLRNLRDEIDQLRNSFQPSLDLQQAIRREWRADAEAAEKGEAYLNRCATPLPEKDRKALSDEEYRQNLDRLRHRGIRVGTEGLTSAWSFLTEKLFPSSSSVSTGIVLEQSPLDEVVAWSESRRKDANRMEEWLTYQRVRRETRAVGVEEIIEEIHRKEVKLEEAAMAFESRFLAQWIDACSEPIKELSDFRFNKHERLIADFVERDKSLTASASDMIRSTLMNDSCRPSDIKWSSRDPKVRILKEEIQKKRSRKPIRKLFAEVSAPLLKLKPCWMMSPLAVSTFLDSPDFHFDVVIFDEASQIRPHDAICAIYRGKQLVVAGDPKQLPPTEIGVRNKVIANDDDDNSLLEHESILDVLLAKSLPQKRLTWHYRSKREELIAFSNQEIYGGELVSFPSPDDAGERPIQFVHTPHGRFIGNKNEIEAAVVADLVIEHFEHSPNQSLGVIAFSLKQQECINDALEKRRREKPHLEEHFNRFGLEPFFVKNLENVQGDARDHIILSVGYAKDEFGALAMRFGPLNKKGGERRLNVAITRSQHCMSIVSSMHPLEMDVDRLTNDGPKLLKTFLQFAMDGPQAIARKTNSVGEEHESPFEAAVAEQLRRVGILTKPQIGCAGYRIDLGAYDALQPGRFLLGIECDGAMYHSAATARDRDRLRQEVLESLGWKIVRIWSTDWFKNHKEQVERIVSEVEKAKKRYAEKELIPATNRRVVSQSPLLETATRNRKEHLADPQATLISKPVPSGLFV</sequence>
<dbReference type="Pfam" id="PF18741">
    <property type="entry name" value="MTES_1575"/>
    <property type="match status" value="1"/>
</dbReference>
<evidence type="ECO:0000313" key="3">
    <source>
        <dbReference type="EMBL" id="QVL31626.1"/>
    </source>
</evidence>
<dbReference type="SUPFAM" id="SSF52980">
    <property type="entry name" value="Restriction endonuclease-like"/>
    <property type="match status" value="1"/>
</dbReference>
<dbReference type="InterPro" id="IPR011335">
    <property type="entry name" value="Restrct_endonuc-II-like"/>
</dbReference>
<dbReference type="InterPro" id="IPR025103">
    <property type="entry name" value="DUF4011"/>
</dbReference>
<feature type="domain" description="RAP" evidence="2">
    <location>
        <begin position="1591"/>
        <end position="1645"/>
    </location>
</feature>
<dbReference type="PANTHER" id="PTHR10887">
    <property type="entry name" value="DNA2/NAM7 HELICASE FAMILY"/>
    <property type="match status" value="1"/>
</dbReference>
<gene>
    <name evidence="3" type="ORF">KIH39_22710</name>
</gene>